<proteinExistence type="predicted"/>
<reference evidence="9 10" key="1">
    <citation type="journal article" date="2020" name="Genome Biol. Evol.">
        <title>Comparative genomics of strictly vertically transmitted, feminizing microsporidia endosymbionts of amphipod crustaceans.</title>
        <authorList>
            <person name="Cormier A."/>
            <person name="Chebbi M.A."/>
            <person name="Giraud I."/>
            <person name="Wattier R."/>
            <person name="Teixeira M."/>
            <person name="Gilbert C."/>
            <person name="Rigaud T."/>
            <person name="Cordaux R."/>
        </authorList>
    </citation>
    <scope>NUCLEOTIDE SEQUENCE [LARGE SCALE GENOMIC DNA]</scope>
    <source>
        <strain evidence="9 10">Ou3-Ou53</strain>
    </source>
</reference>
<name>A0A9P6GZC2_9MICR</name>
<dbReference type="GO" id="GO:0061630">
    <property type="term" value="F:ubiquitin protein ligase activity"/>
    <property type="evidence" value="ECO:0007669"/>
    <property type="project" value="TreeGrafter"/>
</dbReference>
<feature type="transmembrane region" description="Helical" evidence="7">
    <location>
        <begin position="150"/>
        <end position="173"/>
    </location>
</feature>
<dbReference type="GO" id="GO:0005789">
    <property type="term" value="C:endoplasmic reticulum membrane"/>
    <property type="evidence" value="ECO:0007669"/>
    <property type="project" value="TreeGrafter"/>
</dbReference>
<feature type="transmembrane region" description="Helical" evidence="7">
    <location>
        <begin position="179"/>
        <end position="201"/>
    </location>
</feature>
<sequence length="319" mass="37364">MTDDPKDYNLTQYEHQTSAENAKDVSDLTQYNRSLGNDSEHPRIIREYYVIKESPSLISFIPIAFTFLIYGIIIQSVCVIVKKINKPIYESLIRLMLVIFPPLLLFIAHTFMFPVIWLVFATFMIYKYVKINRKPIGKDVPRETYDLFKKLFIATNIGIGTCQALLFLSFFFFVERVVIFFLLFVFFLYFGLLSREIILLFSETMAINTGFYSKEGVPGRSNNNSLCMICTKVFDNTETIHTLVCGHSFHECCIKGWCMIAKKGFCPYCKKGVDMNTIPSELWYKTEVWFYPMINMLKNFILFAMFMSIILIYKYYTNK</sequence>
<dbReference type="Proteomes" id="UP000740883">
    <property type="component" value="Unassembled WGS sequence"/>
</dbReference>
<keyword evidence="2 7" id="KW-0812">Transmembrane</keyword>
<evidence type="ECO:0000256" key="6">
    <source>
        <dbReference type="PROSITE-ProRule" id="PRU00175"/>
    </source>
</evidence>
<dbReference type="InterPro" id="IPR013083">
    <property type="entry name" value="Znf_RING/FYVE/PHD"/>
</dbReference>
<evidence type="ECO:0000313" key="10">
    <source>
        <dbReference type="Proteomes" id="UP000740883"/>
    </source>
</evidence>
<dbReference type="EMBL" id="SBJO01000048">
    <property type="protein sequence ID" value="KAF9763926.1"/>
    <property type="molecule type" value="Genomic_DNA"/>
</dbReference>
<feature type="transmembrane region" description="Helical" evidence="7">
    <location>
        <begin position="57"/>
        <end position="81"/>
    </location>
</feature>
<feature type="domain" description="RING-type" evidence="8">
    <location>
        <begin position="227"/>
        <end position="270"/>
    </location>
</feature>
<dbReference type="Pfam" id="PF13639">
    <property type="entry name" value="zf-RING_2"/>
    <property type="match status" value="1"/>
</dbReference>
<evidence type="ECO:0000256" key="3">
    <source>
        <dbReference type="ARBA" id="ARBA00022723"/>
    </source>
</evidence>
<dbReference type="InterPro" id="IPR001841">
    <property type="entry name" value="Znf_RING"/>
</dbReference>
<evidence type="ECO:0000256" key="7">
    <source>
        <dbReference type="SAM" id="Phobius"/>
    </source>
</evidence>
<protein>
    <submittedName>
        <fullName evidence="9">RING finger protein</fullName>
    </submittedName>
</protein>
<dbReference type="GO" id="GO:0008270">
    <property type="term" value="F:zinc ion binding"/>
    <property type="evidence" value="ECO:0007669"/>
    <property type="project" value="UniProtKB-KW"/>
</dbReference>
<dbReference type="GO" id="GO:0036503">
    <property type="term" value="P:ERAD pathway"/>
    <property type="evidence" value="ECO:0007669"/>
    <property type="project" value="TreeGrafter"/>
</dbReference>
<dbReference type="OrthoDB" id="8062037at2759"/>
<feature type="transmembrane region" description="Helical" evidence="7">
    <location>
        <begin position="111"/>
        <end position="129"/>
    </location>
</feature>
<dbReference type="AlphaFoldDB" id="A0A9P6GZC2"/>
<gene>
    <name evidence="9" type="primary">rnf121</name>
    <name evidence="9" type="ORF">NGRA_0960</name>
</gene>
<evidence type="ECO:0000259" key="8">
    <source>
        <dbReference type="PROSITE" id="PS50089"/>
    </source>
</evidence>
<keyword evidence="5 7" id="KW-0472">Membrane</keyword>
<dbReference type="Gene3D" id="3.30.40.10">
    <property type="entry name" value="Zinc/RING finger domain, C3HC4 (zinc finger)"/>
    <property type="match status" value="1"/>
</dbReference>
<keyword evidence="10" id="KW-1185">Reference proteome</keyword>
<dbReference type="SUPFAM" id="SSF57850">
    <property type="entry name" value="RING/U-box"/>
    <property type="match status" value="1"/>
</dbReference>
<evidence type="ECO:0000256" key="5">
    <source>
        <dbReference type="ARBA" id="ARBA00023136"/>
    </source>
</evidence>
<dbReference type="PROSITE" id="PS50089">
    <property type="entry name" value="ZF_RING_2"/>
    <property type="match status" value="1"/>
</dbReference>
<evidence type="ECO:0000256" key="4">
    <source>
        <dbReference type="ARBA" id="ARBA00022989"/>
    </source>
</evidence>
<dbReference type="InterPro" id="IPR040176">
    <property type="entry name" value="RNF121/RNF175"/>
</dbReference>
<keyword evidence="6" id="KW-0863">Zinc-finger</keyword>
<keyword evidence="6" id="KW-0862">Zinc</keyword>
<feature type="transmembrane region" description="Helical" evidence="7">
    <location>
        <begin position="300"/>
        <end position="316"/>
    </location>
</feature>
<dbReference type="PANTHER" id="PTHR13407:SF0">
    <property type="entry name" value="FI05221P"/>
    <property type="match status" value="1"/>
</dbReference>
<evidence type="ECO:0000256" key="2">
    <source>
        <dbReference type="ARBA" id="ARBA00022692"/>
    </source>
</evidence>
<keyword evidence="3" id="KW-0479">Metal-binding</keyword>
<dbReference type="PANTHER" id="PTHR13407">
    <property type="entry name" value="RNF121 PROTEIN"/>
    <property type="match status" value="1"/>
</dbReference>
<comment type="caution">
    <text evidence="9">The sequence shown here is derived from an EMBL/GenBank/DDBJ whole genome shotgun (WGS) entry which is preliminary data.</text>
</comment>
<accession>A0A9P6GZC2</accession>
<evidence type="ECO:0000313" key="9">
    <source>
        <dbReference type="EMBL" id="KAF9763926.1"/>
    </source>
</evidence>
<evidence type="ECO:0000256" key="1">
    <source>
        <dbReference type="ARBA" id="ARBA00004141"/>
    </source>
</evidence>
<organism evidence="9 10">
    <name type="scientific">Nosema granulosis</name>
    <dbReference type="NCBI Taxonomy" id="83296"/>
    <lineage>
        <taxon>Eukaryota</taxon>
        <taxon>Fungi</taxon>
        <taxon>Fungi incertae sedis</taxon>
        <taxon>Microsporidia</taxon>
        <taxon>Nosematidae</taxon>
        <taxon>Nosema</taxon>
    </lineage>
</organism>
<dbReference type="GO" id="GO:0000139">
    <property type="term" value="C:Golgi membrane"/>
    <property type="evidence" value="ECO:0007669"/>
    <property type="project" value="TreeGrafter"/>
</dbReference>
<keyword evidence="4 7" id="KW-1133">Transmembrane helix</keyword>
<comment type="subcellular location">
    <subcellularLocation>
        <location evidence="1">Membrane</location>
        <topology evidence="1">Multi-pass membrane protein</topology>
    </subcellularLocation>
</comment>